<name>A0A446BK20_9PEZI</name>
<dbReference type="PANTHER" id="PTHR21310">
    <property type="entry name" value="AMINOGLYCOSIDE PHOSPHOTRANSFERASE-RELATED-RELATED"/>
    <property type="match status" value="1"/>
</dbReference>
<dbReference type="InterPro" id="IPR011009">
    <property type="entry name" value="Kinase-like_dom_sf"/>
</dbReference>
<dbReference type="Proteomes" id="UP000289323">
    <property type="component" value="Unassembled WGS sequence"/>
</dbReference>
<gene>
    <name evidence="1" type="ORF">TT172_LOCUS5248</name>
</gene>
<proteinExistence type="predicted"/>
<dbReference type="InterPro" id="IPR051678">
    <property type="entry name" value="AGP_Transferase"/>
</dbReference>
<evidence type="ECO:0000313" key="2">
    <source>
        <dbReference type="Proteomes" id="UP000289323"/>
    </source>
</evidence>
<reference evidence="1 2" key="1">
    <citation type="submission" date="2018-04" db="EMBL/GenBank/DDBJ databases">
        <authorList>
            <person name="Huttner S."/>
            <person name="Dainat J."/>
        </authorList>
    </citation>
    <scope>NUCLEOTIDE SEQUENCE [LARGE SCALE GENOMIC DNA]</scope>
</reference>
<protein>
    <submittedName>
        <fullName evidence="1">Bbb90e00-17a7-4728-b438-2e998f4753d2</fullName>
    </submittedName>
</protein>
<evidence type="ECO:0000313" key="1">
    <source>
        <dbReference type="EMBL" id="SPQ22829.1"/>
    </source>
</evidence>
<dbReference type="EMBL" id="OUUZ01000009">
    <property type="protein sequence ID" value="SPQ22829.1"/>
    <property type="molecule type" value="Genomic_DNA"/>
</dbReference>
<accession>A0A446BK20</accession>
<organism evidence="1 2">
    <name type="scientific">Thermothielavioides terrestris</name>
    <dbReference type="NCBI Taxonomy" id="2587410"/>
    <lineage>
        <taxon>Eukaryota</taxon>
        <taxon>Fungi</taxon>
        <taxon>Dikarya</taxon>
        <taxon>Ascomycota</taxon>
        <taxon>Pezizomycotina</taxon>
        <taxon>Sordariomycetes</taxon>
        <taxon>Sordariomycetidae</taxon>
        <taxon>Sordariales</taxon>
        <taxon>Chaetomiaceae</taxon>
        <taxon>Thermothielavioides</taxon>
    </lineage>
</organism>
<sequence length="300" mass="34923">MATRPSIPYYAPAELLPAPLPTVAEIRASKQRLSEWYETPVVRVGDHYAVKYGRLTSIQQGENMLFVKQSSSVPVLTVYAIFEDEETRYAFIVMEYIPGRNLEGAWKTLGAAEKRDIVSQLRRHMDALRSIPSPGYYGGFWRQRILDHDFLIQDVADFGYPYPEPELWGPFETEEQWADGMWRCLHKARNNVLAQKNVSPGTVDRYLAYLRRQYHAVFKGHKPVFTHAKFQRDIVLLREDGTVAITGWTHAGWYPSFWEYCASVAVLGHHDDWDEMFFEILDEYAAELGWFIHHRATIEW</sequence>
<dbReference type="SUPFAM" id="SSF56112">
    <property type="entry name" value="Protein kinase-like (PK-like)"/>
    <property type="match status" value="1"/>
</dbReference>
<dbReference type="PANTHER" id="PTHR21310:SF48">
    <property type="entry name" value="AMINOGLYCOSIDE PHOSPHOTRANSFERASE DOMAIN-CONTAINING PROTEIN"/>
    <property type="match status" value="1"/>
</dbReference>
<dbReference type="AlphaFoldDB" id="A0A446BK20"/>